<dbReference type="GeneID" id="101504065"/>
<dbReference type="RefSeq" id="XP_073224054.1">
    <property type="nucleotide sequence ID" value="XM_073367953.1"/>
</dbReference>
<evidence type="ECO:0000256" key="2">
    <source>
        <dbReference type="PROSITE-ProRule" id="PRU00332"/>
    </source>
</evidence>
<dbReference type="SMART" id="SM00715">
    <property type="entry name" value="LA"/>
    <property type="match status" value="1"/>
</dbReference>
<dbReference type="InterPro" id="IPR036390">
    <property type="entry name" value="WH_DNA-bd_sf"/>
</dbReference>
<dbReference type="InterPro" id="IPR036388">
    <property type="entry name" value="WH-like_DNA-bd_sf"/>
</dbReference>
<dbReference type="SUPFAM" id="SSF46785">
    <property type="entry name" value="Winged helix' DNA-binding domain"/>
    <property type="match status" value="1"/>
</dbReference>
<sequence>MVSTPKSSSNNHSPTSAPSSATSGDTNNPSFMRKTLPSPWAQVVRGGETESPTGIHQSLPSSSSSSSSSLTTGANDQAPSSDCSPKAVSTPPLVDNLITIASDVSDGNAGHSKKSVWNKPSNGVVETGPVMGAELWPALSESTKFSGKLPAESSPKTAAVDGSPSTSQGSVISHPPQRQGTSNTKFSSATIYNMQNRPRPVKRVAGVNVGPGPVQGNFSSPPTPPPLPPFPIYQLTPGSYGNMGPSISDSSSRYHYRNNNCDARPLVGDSSRRSNFGSHPRGNNFYHQNTYSKDRGNRDSHAPQQRMLPRGLLRHPPPGPAAFLGPQPIGPFPNQVAYPELYYFPTVTMDPFRGMPFFPHSPSPATFFPAAESPLSNMIVNQIDYYFSDTNLIKDEFLRSNMDEEGWVPITLIANFPRVRNLTSNVQLILDSLRGSTVVDVHDDKLRRRNDWMNWLPSSQVKIESSSVSSGSRYSNLTDDFQTITLEKTTREDEGESSRQSPLSNGSEDAGNVN</sequence>
<reference evidence="6" key="2">
    <citation type="submission" date="2025-08" db="UniProtKB">
        <authorList>
            <consortium name="RefSeq"/>
        </authorList>
    </citation>
    <scope>IDENTIFICATION</scope>
    <source>
        <tissue evidence="6">Etiolated seedlings</tissue>
    </source>
</reference>
<dbReference type="GO" id="GO:0003723">
    <property type="term" value="F:RNA binding"/>
    <property type="evidence" value="ECO:0007669"/>
    <property type="project" value="UniProtKB-UniRule"/>
</dbReference>
<feature type="compositionally biased region" description="Polar residues" evidence="3">
    <location>
        <begin position="498"/>
        <end position="514"/>
    </location>
</feature>
<protein>
    <submittedName>
        <fullName evidence="6">La-related protein 1B-like</fullName>
    </submittedName>
</protein>
<gene>
    <name evidence="6" type="primary">LOC101504065</name>
</gene>
<dbReference type="RefSeq" id="XP_027189766.1">
    <property type="nucleotide sequence ID" value="XM_027333965.1"/>
</dbReference>
<dbReference type="PROSITE" id="PS50961">
    <property type="entry name" value="HTH_LA"/>
    <property type="match status" value="1"/>
</dbReference>
<dbReference type="PANTHER" id="PTHR22792:SF147">
    <property type="entry name" value="LA-RELATED PROTEIN 6 LA RNA-BINDING DOMAIN PROTEIN"/>
    <property type="match status" value="1"/>
</dbReference>
<dbReference type="PANTHER" id="PTHR22792">
    <property type="entry name" value="LUPUS LA PROTEIN-RELATED"/>
    <property type="match status" value="1"/>
</dbReference>
<evidence type="ECO:0000259" key="4">
    <source>
        <dbReference type="PROSITE" id="PS50961"/>
    </source>
</evidence>
<feature type="region of interest" description="Disordered" evidence="3">
    <location>
        <begin position="1"/>
        <end position="91"/>
    </location>
</feature>
<feature type="compositionally biased region" description="Polar residues" evidence="3">
    <location>
        <begin position="163"/>
        <end position="184"/>
    </location>
</feature>
<reference evidence="5" key="1">
    <citation type="journal article" date="2013" name="Nat. Biotechnol.">
        <title>Draft genome sequence of chickpea (Cicer arietinum) provides a resource for trait improvement.</title>
        <authorList>
            <person name="Varshney R.K."/>
            <person name="Song C."/>
            <person name="Saxena R.K."/>
            <person name="Azam S."/>
            <person name="Yu S."/>
            <person name="Sharpe A.G."/>
            <person name="Cannon S."/>
            <person name="Baek J."/>
            <person name="Rosen B.D."/>
            <person name="Tar'an B."/>
            <person name="Millan T."/>
            <person name="Zhang X."/>
            <person name="Ramsay L.D."/>
            <person name="Iwata A."/>
            <person name="Wang Y."/>
            <person name="Nelson W."/>
            <person name="Farmer A.D."/>
            <person name="Gaur P.M."/>
            <person name="Soderlund C."/>
            <person name="Penmetsa R.V."/>
            <person name="Xu C."/>
            <person name="Bharti A.K."/>
            <person name="He W."/>
            <person name="Winter P."/>
            <person name="Zhao S."/>
            <person name="Hane J.K."/>
            <person name="Carrasquilla-Garcia N."/>
            <person name="Condie J.A."/>
            <person name="Upadhyaya H.D."/>
            <person name="Luo M.C."/>
            <person name="Thudi M."/>
            <person name="Gowda C.L."/>
            <person name="Singh N.P."/>
            <person name="Lichtenzveig J."/>
            <person name="Gali K.K."/>
            <person name="Rubio J."/>
            <person name="Nadarajan N."/>
            <person name="Dolezel J."/>
            <person name="Bansal K.C."/>
            <person name="Xu X."/>
            <person name="Edwards D."/>
            <person name="Zhang G."/>
            <person name="Kahl G."/>
            <person name="Gil J."/>
            <person name="Singh K.B."/>
            <person name="Datta S.K."/>
            <person name="Jackson S.A."/>
            <person name="Wang J."/>
            <person name="Cook D.R."/>
        </authorList>
    </citation>
    <scope>NUCLEOTIDE SEQUENCE [LARGE SCALE GENOMIC DNA]</scope>
    <source>
        <strain evidence="5">cv. CDC Frontier</strain>
    </source>
</reference>
<feature type="compositionally biased region" description="Polar residues" evidence="3">
    <location>
        <begin position="50"/>
        <end position="60"/>
    </location>
</feature>
<feature type="compositionally biased region" description="Basic and acidic residues" evidence="3">
    <location>
        <begin position="292"/>
        <end position="301"/>
    </location>
</feature>
<proteinExistence type="predicted"/>
<dbReference type="Gene3D" id="1.10.10.10">
    <property type="entry name" value="Winged helix-like DNA-binding domain superfamily/Winged helix DNA-binding domain"/>
    <property type="match status" value="1"/>
</dbReference>
<dbReference type="Pfam" id="PF05383">
    <property type="entry name" value="La"/>
    <property type="match status" value="1"/>
</dbReference>
<feature type="region of interest" description="Disordered" evidence="3">
    <location>
        <begin position="103"/>
        <end position="128"/>
    </location>
</feature>
<name>A0A3Q7XZ58_CICAR</name>
<feature type="region of interest" description="Disordered" evidence="3">
    <location>
        <begin position="263"/>
        <end position="303"/>
    </location>
</feature>
<feature type="compositionally biased region" description="Polar residues" evidence="3">
    <location>
        <begin position="70"/>
        <end position="83"/>
    </location>
</feature>
<organism evidence="5 6">
    <name type="scientific">Cicer arietinum</name>
    <name type="common">Chickpea</name>
    <name type="synonym">Garbanzo</name>
    <dbReference type="NCBI Taxonomy" id="3827"/>
    <lineage>
        <taxon>Eukaryota</taxon>
        <taxon>Viridiplantae</taxon>
        <taxon>Streptophyta</taxon>
        <taxon>Embryophyta</taxon>
        <taxon>Tracheophyta</taxon>
        <taxon>Spermatophyta</taxon>
        <taxon>Magnoliopsida</taxon>
        <taxon>eudicotyledons</taxon>
        <taxon>Gunneridae</taxon>
        <taxon>Pentapetalae</taxon>
        <taxon>rosids</taxon>
        <taxon>fabids</taxon>
        <taxon>Fabales</taxon>
        <taxon>Fabaceae</taxon>
        <taxon>Papilionoideae</taxon>
        <taxon>50 kb inversion clade</taxon>
        <taxon>NPAAA clade</taxon>
        <taxon>Hologalegina</taxon>
        <taxon>IRL clade</taxon>
        <taxon>Cicereae</taxon>
        <taxon>Cicer</taxon>
    </lineage>
</organism>
<keyword evidence="5" id="KW-1185">Reference proteome</keyword>
<dbReference type="Proteomes" id="UP000087171">
    <property type="component" value="Chromosome Ca4"/>
</dbReference>
<dbReference type="CDD" id="cd07323">
    <property type="entry name" value="LAM"/>
    <property type="match status" value="1"/>
</dbReference>
<dbReference type="InterPro" id="IPR006630">
    <property type="entry name" value="La_HTH"/>
</dbReference>
<dbReference type="KEGG" id="cam:101504065"/>
<accession>A0A3Q7XZ58</accession>
<feature type="compositionally biased region" description="Low complexity" evidence="3">
    <location>
        <begin position="1"/>
        <end position="23"/>
    </location>
</feature>
<feature type="domain" description="HTH La-type RNA-binding" evidence="4">
    <location>
        <begin position="369"/>
        <end position="458"/>
    </location>
</feature>
<evidence type="ECO:0000313" key="5">
    <source>
        <dbReference type="Proteomes" id="UP000087171"/>
    </source>
</evidence>
<feature type="region of interest" description="Disordered" evidence="3">
    <location>
        <begin position="484"/>
        <end position="514"/>
    </location>
</feature>
<keyword evidence="1 2" id="KW-0694">RNA-binding</keyword>
<feature type="region of interest" description="Disordered" evidence="3">
    <location>
        <begin position="143"/>
        <end position="184"/>
    </location>
</feature>
<evidence type="ECO:0000256" key="1">
    <source>
        <dbReference type="ARBA" id="ARBA00022884"/>
    </source>
</evidence>
<dbReference type="OrthoDB" id="340227at2759"/>
<dbReference type="PaxDb" id="3827-XP_004499300.1"/>
<dbReference type="AlphaFoldDB" id="A0A3Q7XZ58"/>
<dbReference type="InterPro" id="IPR045180">
    <property type="entry name" value="La_dom_prot"/>
</dbReference>
<evidence type="ECO:0000256" key="3">
    <source>
        <dbReference type="SAM" id="MobiDB-lite"/>
    </source>
</evidence>
<evidence type="ECO:0000313" key="6">
    <source>
        <dbReference type="RefSeq" id="XP_027189766.1"/>
    </source>
</evidence>